<accession>A0A074VJQ2</accession>
<proteinExistence type="predicted"/>
<dbReference type="GeneID" id="63912238"/>
<feature type="domain" description="Protein kinase" evidence="1">
    <location>
        <begin position="50"/>
        <end position="257"/>
    </location>
</feature>
<dbReference type="GO" id="GO:0005737">
    <property type="term" value="C:cytoplasm"/>
    <property type="evidence" value="ECO:0007669"/>
    <property type="project" value="TreeGrafter"/>
</dbReference>
<dbReference type="InterPro" id="IPR050285">
    <property type="entry name" value="STE20_Ser/Thr_kinase"/>
</dbReference>
<gene>
    <name evidence="2" type="ORF">M437DRAFT_16513</name>
</gene>
<feature type="non-terminal residue" evidence="2">
    <location>
        <position position="257"/>
    </location>
</feature>
<organism evidence="2 3">
    <name type="scientific">Aureobasidium melanogenum (strain CBS 110374)</name>
    <name type="common">Aureobasidium pullulans var. melanogenum</name>
    <dbReference type="NCBI Taxonomy" id="1043003"/>
    <lineage>
        <taxon>Eukaryota</taxon>
        <taxon>Fungi</taxon>
        <taxon>Dikarya</taxon>
        <taxon>Ascomycota</taxon>
        <taxon>Pezizomycotina</taxon>
        <taxon>Dothideomycetes</taxon>
        <taxon>Dothideomycetidae</taxon>
        <taxon>Dothideales</taxon>
        <taxon>Saccotheciaceae</taxon>
        <taxon>Aureobasidium</taxon>
    </lineage>
</organism>
<dbReference type="SUPFAM" id="SSF56112">
    <property type="entry name" value="Protein kinase-like (PK-like)"/>
    <property type="match status" value="1"/>
</dbReference>
<evidence type="ECO:0000313" key="2">
    <source>
        <dbReference type="EMBL" id="KEQ60743.1"/>
    </source>
</evidence>
<dbReference type="STRING" id="1043003.A0A074VJQ2"/>
<dbReference type="Gene3D" id="1.10.510.10">
    <property type="entry name" value="Transferase(Phosphotransferase) domain 1"/>
    <property type="match status" value="1"/>
</dbReference>
<keyword evidence="2" id="KW-0808">Transferase</keyword>
<dbReference type="GO" id="GO:0004674">
    <property type="term" value="F:protein serine/threonine kinase activity"/>
    <property type="evidence" value="ECO:0007669"/>
    <property type="project" value="TreeGrafter"/>
</dbReference>
<dbReference type="GO" id="GO:0005524">
    <property type="term" value="F:ATP binding"/>
    <property type="evidence" value="ECO:0007669"/>
    <property type="project" value="InterPro"/>
</dbReference>
<dbReference type="InterPro" id="IPR000719">
    <property type="entry name" value="Prot_kinase_dom"/>
</dbReference>
<protein>
    <submittedName>
        <fullName evidence="2">Kinase-like protein</fullName>
    </submittedName>
</protein>
<dbReference type="AlphaFoldDB" id="A0A074VJQ2"/>
<dbReference type="PANTHER" id="PTHR48015:SF16">
    <property type="entry name" value="SERINE_THREONINE-PROTEIN KINASE SULU"/>
    <property type="match status" value="1"/>
</dbReference>
<name>A0A074VJQ2_AURM1</name>
<dbReference type="PANTHER" id="PTHR48015">
    <property type="entry name" value="SERINE/THREONINE-PROTEIN KINASE TAO"/>
    <property type="match status" value="1"/>
</dbReference>
<dbReference type="InterPro" id="IPR011009">
    <property type="entry name" value="Kinase-like_dom_sf"/>
</dbReference>
<dbReference type="PROSITE" id="PS50011">
    <property type="entry name" value="PROTEIN_KINASE_DOM"/>
    <property type="match status" value="1"/>
</dbReference>
<dbReference type="GO" id="GO:0043408">
    <property type="term" value="P:regulation of MAPK cascade"/>
    <property type="evidence" value="ECO:0007669"/>
    <property type="project" value="TreeGrafter"/>
</dbReference>
<evidence type="ECO:0000259" key="1">
    <source>
        <dbReference type="PROSITE" id="PS50011"/>
    </source>
</evidence>
<dbReference type="HOGENOM" id="CLU_062257_0_0_1"/>
<dbReference type="EMBL" id="KL584841">
    <property type="protein sequence ID" value="KEQ60743.1"/>
    <property type="molecule type" value="Genomic_DNA"/>
</dbReference>
<dbReference type="GO" id="GO:0000165">
    <property type="term" value="P:MAPK cascade"/>
    <property type="evidence" value="ECO:0007669"/>
    <property type="project" value="TreeGrafter"/>
</dbReference>
<dbReference type="RefSeq" id="XP_040877766.1">
    <property type="nucleotide sequence ID" value="XM_041018865.1"/>
</dbReference>
<dbReference type="Pfam" id="PF00069">
    <property type="entry name" value="Pkinase"/>
    <property type="match status" value="1"/>
</dbReference>
<sequence length="257" mass="29374">MEILEFSECFPDEPGRPIFTIVVYKLDDQYFTARISDRSVRESEITQSRLEDVVSIPKTAFQPQYSKEGFNIAQSPGSLYVKRPSLISYYHIDRIKSDRIAQDVLREAQVCEISRLHPHSNIAEYIGCETEDDRISGLCFTKYKESLMQRLNPGSLGKRAFAASSHLDRAWCNKILTGVKSALDHLHSLGLVHNDLNPSNIMLDHEDTPKLIDFGSCRHIGETLRNVGRTYPWYDEQVQYANKDNDLDALSEIGAWM</sequence>
<dbReference type="Proteomes" id="UP000030672">
    <property type="component" value="Unassembled WGS sequence"/>
</dbReference>
<evidence type="ECO:0000313" key="3">
    <source>
        <dbReference type="Proteomes" id="UP000030672"/>
    </source>
</evidence>
<reference evidence="2 3" key="1">
    <citation type="journal article" date="2014" name="BMC Genomics">
        <title>Genome sequencing of four Aureobasidium pullulans varieties: biotechnological potential, stress tolerance, and description of new species.</title>
        <authorList>
            <person name="Gostin Ar C."/>
            <person name="Ohm R.A."/>
            <person name="Kogej T."/>
            <person name="Sonjak S."/>
            <person name="Turk M."/>
            <person name="Zajc J."/>
            <person name="Zalar P."/>
            <person name="Grube M."/>
            <person name="Sun H."/>
            <person name="Han J."/>
            <person name="Sharma A."/>
            <person name="Chiniquy J."/>
            <person name="Ngan C.Y."/>
            <person name="Lipzen A."/>
            <person name="Barry K."/>
            <person name="Grigoriev I.V."/>
            <person name="Gunde-Cimerman N."/>
        </authorList>
    </citation>
    <scope>NUCLEOTIDE SEQUENCE [LARGE SCALE GENOMIC DNA]</scope>
    <source>
        <strain evidence="2 3">CBS 110374</strain>
    </source>
</reference>
<keyword evidence="3" id="KW-1185">Reference proteome</keyword>
<keyword evidence="2" id="KW-0418">Kinase</keyword>